<proteinExistence type="predicted"/>
<name>A0ABD4EA92_9BURK</name>
<comment type="caution">
    <text evidence="1">The sequence shown here is derived from an EMBL/GenBank/DDBJ whole genome shotgun (WGS) entry which is preliminary data.</text>
</comment>
<protein>
    <recommendedName>
        <fullName evidence="3">Phosphoglycerate mutase</fullName>
    </recommendedName>
</protein>
<reference evidence="1 2" key="1">
    <citation type="submission" date="2015-11" db="EMBL/GenBank/DDBJ databases">
        <title>Expanding the genomic diversity of Burkholderia species for the development of highly accurate diagnostics.</title>
        <authorList>
            <person name="Sahl J."/>
            <person name="Keim P."/>
            <person name="Wagner D."/>
        </authorList>
    </citation>
    <scope>NUCLEOTIDE SEQUENCE [LARGE SCALE GENOMIC DNA]</scope>
    <source>
        <strain evidence="1 2">MSMB1585WGS</strain>
    </source>
</reference>
<evidence type="ECO:0000313" key="2">
    <source>
        <dbReference type="Proteomes" id="UP000057910"/>
    </source>
</evidence>
<dbReference type="EMBL" id="LPAD01000007">
    <property type="protein sequence ID" value="KVN92574.1"/>
    <property type="molecule type" value="Genomic_DNA"/>
</dbReference>
<dbReference type="AlphaFoldDB" id="A0ABD4EA92"/>
<gene>
    <name evidence="1" type="ORF">WJ68_33680</name>
</gene>
<evidence type="ECO:0008006" key="3">
    <source>
        <dbReference type="Google" id="ProtNLM"/>
    </source>
</evidence>
<accession>A0ABD4EA92</accession>
<sequence>MTPEQKIKHLILIRHAELNDQPVPQNVTTDTVDELYDAIDEPWDARNEVRCSGEETGLPTPCSRHYEVDAVARQYLDGSWIGWNYFYGGGKHGEPEAIDWIEDAYDVVVTGETTIIKRQFAKAA</sequence>
<organism evidence="1 2">
    <name type="scientific">Burkholderia ubonensis</name>
    <dbReference type="NCBI Taxonomy" id="101571"/>
    <lineage>
        <taxon>Bacteria</taxon>
        <taxon>Pseudomonadati</taxon>
        <taxon>Pseudomonadota</taxon>
        <taxon>Betaproteobacteria</taxon>
        <taxon>Burkholderiales</taxon>
        <taxon>Burkholderiaceae</taxon>
        <taxon>Burkholderia</taxon>
        <taxon>Burkholderia cepacia complex</taxon>
    </lineage>
</organism>
<evidence type="ECO:0000313" key="1">
    <source>
        <dbReference type="EMBL" id="KVN92574.1"/>
    </source>
</evidence>
<dbReference type="RefSeq" id="WP_060037938.1">
    <property type="nucleotide sequence ID" value="NZ_LPAD01000007.1"/>
</dbReference>
<dbReference type="Proteomes" id="UP000057910">
    <property type="component" value="Unassembled WGS sequence"/>
</dbReference>